<sequence length="205" mass="23960">ERERERDLSSDEYLSLRGPRNAPVIKEAVRWKFTPMGWDAIPQTWYTGLTNSHNRDAWYTITEPLGRETYHRWQRSNTKKEKAIPPGYALHLRDSSWYDPIIPPQYSDPNTRWSAFLWKDKNIPGKEYGKKQDYGDEGMRGKTQAGWLHQRLVIWFVSAQGETSILTLYAFPPILEKKWIIQWAPSLTPLRGTSRCFDTTASPNS</sequence>
<dbReference type="PANTHER" id="PTHR31254:SF1">
    <property type="entry name" value="TEKTIN BUNDLE-INTERACTING PROTEIN 1"/>
    <property type="match status" value="1"/>
</dbReference>
<accession>A0A670XUZ2</accession>
<dbReference type="PANTHER" id="PTHR31254">
    <property type="entry name" value="HYPOTHETICAL PROTEIN LOC690617"/>
    <property type="match status" value="1"/>
</dbReference>
<protein>
    <submittedName>
        <fullName evidence="1">Tektin bundle interacting protein 1</fullName>
    </submittedName>
</protein>
<reference evidence="1" key="2">
    <citation type="submission" date="2025-09" db="UniProtKB">
        <authorList>
            <consortium name="Ensembl"/>
        </authorList>
    </citation>
    <scope>IDENTIFICATION</scope>
</reference>
<dbReference type="Proteomes" id="UP000472273">
    <property type="component" value="Unplaced"/>
</dbReference>
<proteinExistence type="predicted"/>
<dbReference type="GeneTree" id="ENSGT00390000004282"/>
<reference evidence="1" key="1">
    <citation type="submission" date="2025-08" db="UniProtKB">
        <authorList>
            <consortium name="Ensembl"/>
        </authorList>
    </citation>
    <scope>IDENTIFICATION</scope>
</reference>
<dbReference type="Ensembl" id="ENSPTXT00000000114.1">
    <property type="protein sequence ID" value="ENSPTXP00000000110.1"/>
    <property type="gene ID" value="ENSPTXG00000000109.1"/>
</dbReference>
<name>A0A670XUZ2_PSETE</name>
<dbReference type="AlphaFoldDB" id="A0A670XUZ2"/>
<evidence type="ECO:0000313" key="2">
    <source>
        <dbReference type="Proteomes" id="UP000472273"/>
    </source>
</evidence>
<dbReference type="Pfam" id="PF15041">
    <property type="entry name" value="TKTI1"/>
    <property type="match status" value="1"/>
</dbReference>
<organism evidence="1 2">
    <name type="scientific">Pseudonaja textilis</name>
    <name type="common">Eastern brown snake</name>
    <dbReference type="NCBI Taxonomy" id="8673"/>
    <lineage>
        <taxon>Eukaryota</taxon>
        <taxon>Metazoa</taxon>
        <taxon>Chordata</taxon>
        <taxon>Craniata</taxon>
        <taxon>Vertebrata</taxon>
        <taxon>Euteleostomi</taxon>
        <taxon>Lepidosauria</taxon>
        <taxon>Squamata</taxon>
        <taxon>Bifurcata</taxon>
        <taxon>Unidentata</taxon>
        <taxon>Episquamata</taxon>
        <taxon>Toxicofera</taxon>
        <taxon>Serpentes</taxon>
        <taxon>Colubroidea</taxon>
        <taxon>Elapidae</taxon>
        <taxon>Hydrophiinae</taxon>
        <taxon>Pseudonaja</taxon>
    </lineage>
</organism>
<keyword evidence="2" id="KW-1185">Reference proteome</keyword>
<gene>
    <name evidence="1" type="primary">TEKTIP1</name>
</gene>
<dbReference type="InterPro" id="IPR029203">
    <property type="entry name" value="TKTI1"/>
</dbReference>
<evidence type="ECO:0000313" key="1">
    <source>
        <dbReference type="Ensembl" id="ENSPTXP00000000110.1"/>
    </source>
</evidence>